<keyword evidence="2" id="KW-1185">Reference proteome</keyword>
<dbReference type="STRING" id="1503925.TH53_18780"/>
<gene>
    <name evidence="1" type="ORF">TH53_18780</name>
</gene>
<comment type="caution">
    <text evidence="1">The sequence shown here is derived from an EMBL/GenBank/DDBJ whole genome shotgun (WGS) entry which is preliminary data.</text>
</comment>
<name>A0A0D0F2H9_9SPHI</name>
<accession>A0A0D0F2H9</accession>
<dbReference type="EMBL" id="JXRA01000084">
    <property type="protein sequence ID" value="KIO75763.1"/>
    <property type="molecule type" value="Genomic_DNA"/>
</dbReference>
<reference evidence="1 2" key="1">
    <citation type="submission" date="2015-01" db="EMBL/GenBank/DDBJ databases">
        <title>Draft genome sequence of Pedobacter sp. NL19 isolated from sludge of an effluent treatment pond in an abandoned uranium mine.</title>
        <authorList>
            <person name="Santos T."/>
            <person name="Caetano T."/>
            <person name="Covas C."/>
            <person name="Cruz A."/>
            <person name="Mendo S."/>
        </authorList>
    </citation>
    <scope>NUCLEOTIDE SEQUENCE [LARGE SCALE GENOMIC DNA]</scope>
    <source>
        <strain evidence="1 2">NL19</strain>
    </source>
</reference>
<dbReference type="RefSeq" id="WP_041884263.1">
    <property type="nucleotide sequence ID" value="NZ_CP157278.1"/>
</dbReference>
<dbReference type="OrthoDB" id="982885at2"/>
<proteinExistence type="predicted"/>
<dbReference type="AlphaFoldDB" id="A0A0D0F2H9"/>
<dbReference type="Proteomes" id="UP000032049">
    <property type="component" value="Unassembled WGS sequence"/>
</dbReference>
<sequence length="108" mass="12584">MKLITLISKITDSVGLDQFYVEQKLDVESEALIIYMKESLDLDSEVYVFPIEETEDDLVFEKDGVKYVQFFPIEYVLDLIESDLDLKTGAYTDKEIAERLLEYRLNDA</sequence>
<organism evidence="1 2">
    <name type="scientific">Pedobacter lusitanus</name>
    <dbReference type="NCBI Taxonomy" id="1503925"/>
    <lineage>
        <taxon>Bacteria</taxon>
        <taxon>Pseudomonadati</taxon>
        <taxon>Bacteroidota</taxon>
        <taxon>Sphingobacteriia</taxon>
        <taxon>Sphingobacteriales</taxon>
        <taxon>Sphingobacteriaceae</taxon>
        <taxon>Pedobacter</taxon>
    </lineage>
</organism>
<evidence type="ECO:0000313" key="2">
    <source>
        <dbReference type="Proteomes" id="UP000032049"/>
    </source>
</evidence>
<evidence type="ECO:0000313" key="1">
    <source>
        <dbReference type="EMBL" id="KIO75763.1"/>
    </source>
</evidence>
<protein>
    <submittedName>
        <fullName evidence="1">Uncharacterized protein</fullName>
    </submittedName>
</protein>